<organism evidence="3 4">
    <name type="scientific">Bhargavaea ullalensis</name>
    <dbReference type="NCBI Taxonomy" id="1265685"/>
    <lineage>
        <taxon>Bacteria</taxon>
        <taxon>Bacillati</taxon>
        <taxon>Bacillota</taxon>
        <taxon>Bacilli</taxon>
        <taxon>Bacillales</taxon>
        <taxon>Caryophanaceae</taxon>
        <taxon>Bhargavaea</taxon>
    </lineage>
</organism>
<keyword evidence="4" id="KW-1185">Reference proteome</keyword>
<keyword evidence="2" id="KW-0732">Signal</keyword>
<name>A0ABV2G9C4_9BACL</name>
<sequence>MKQLRWAAAASIALLLAGCGAGNNENGDKADDAVTEDSGEVTGAETDPGTEQAPDKETDDQEAAAEEDGEEDGEVSEDEESGGQQENIESGSEFTASGLFPPEGAQMHFKGEGNEFAELDIRVLLSDGKHVVFDEDNGGVTMRKAYRIGDDRIEQVMAMPLEGTEPVPTAEELGAMDPMNTYLVFPAQEGAEFEGWKVVSTDESVETPFKTFEHAVLIEEETADFTNRTWLVPGFGEVKRESVMEEEGQEPFVVTSVLESVSGM</sequence>
<reference evidence="3 4" key="1">
    <citation type="submission" date="2024-06" db="EMBL/GenBank/DDBJ databases">
        <title>Genomic Encyclopedia of Type Strains, Phase IV (KMG-IV): sequencing the most valuable type-strain genomes for metagenomic binning, comparative biology and taxonomic classification.</title>
        <authorList>
            <person name="Goeker M."/>
        </authorList>
    </citation>
    <scope>NUCLEOTIDE SEQUENCE [LARGE SCALE GENOMIC DNA]</scope>
    <source>
        <strain evidence="3 4">DSM 26128</strain>
    </source>
</reference>
<evidence type="ECO:0000313" key="3">
    <source>
        <dbReference type="EMBL" id="MET3574878.1"/>
    </source>
</evidence>
<dbReference type="Proteomes" id="UP001549099">
    <property type="component" value="Unassembled WGS sequence"/>
</dbReference>
<evidence type="ECO:0000313" key="4">
    <source>
        <dbReference type="Proteomes" id="UP001549099"/>
    </source>
</evidence>
<feature type="region of interest" description="Disordered" evidence="1">
    <location>
        <begin position="19"/>
        <end position="108"/>
    </location>
</feature>
<evidence type="ECO:0000256" key="2">
    <source>
        <dbReference type="SAM" id="SignalP"/>
    </source>
</evidence>
<evidence type="ECO:0000256" key="1">
    <source>
        <dbReference type="SAM" id="MobiDB-lite"/>
    </source>
</evidence>
<accession>A0ABV2G9C4</accession>
<evidence type="ECO:0008006" key="5">
    <source>
        <dbReference type="Google" id="ProtNLM"/>
    </source>
</evidence>
<feature type="signal peptide" evidence="2">
    <location>
        <begin position="1"/>
        <end position="21"/>
    </location>
</feature>
<dbReference type="EMBL" id="JBEPLW010000002">
    <property type="protein sequence ID" value="MET3574878.1"/>
    <property type="molecule type" value="Genomic_DNA"/>
</dbReference>
<feature type="compositionally biased region" description="Acidic residues" evidence="1">
    <location>
        <begin position="57"/>
        <end position="81"/>
    </location>
</feature>
<gene>
    <name evidence="3" type="ORF">ABID49_000760</name>
</gene>
<protein>
    <recommendedName>
        <fullName evidence="5">Intracellular proteinase inhibitor</fullName>
    </recommendedName>
</protein>
<dbReference type="PROSITE" id="PS51257">
    <property type="entry name" value="PROKAR_LIPOPROTEIN"/>
    <property type="match status" value="1"/>
</dbReference>
<comment type="caution">
    <text evidence="3">The sequence shown here is derived from an EMBL/GenBank/DDBJ whole genome shotgun (WGS) entry which is preliminary data.</text>
</comment>
<proteinExistence type="predicted"/>
<dbReference type="RefSeq" id="WP_354195467.1">
    <property type="nucleotide sequence ID" value="NZ_JBEPLW010000002.1"/>
</dbReference>
<feature type="chain" id="PRO_5046357220" description="Intracellular proteinase inhibitor" evidence="2">
    <location>
        <begin position="22"/>
        <end position="264"/>
    </location>
</feature>